<dbReference type="EMBL" id="JAEPQZ010000002">
    <property type="protein sequence ID" value="KAG2185012.1"/>
    <property type="molecule type" value="Genomic_DNA"/>
</dbReference>
<name>A0A8H7Q306_MORIS</name>
<keyword evidence="4" id="KW-0560">Oxidoreductase</keyword>
<evidence type="ECO:0000256" key="2">
    <source>
        <dbReference type="ARBA" id="ARBA00022857"/>
    </source>
</evidence>
<organism evidence="9 10">
    <name type="scientific">Mortierella isabellina</name>
    <name type="common">Filamentous fungus</name>
    <name type="synonym">Umbelopsis isabellina</name>
    <dbReference type="NCBI Taxonomy" id="91625"/>
    <lineage>
        <taxon>Eukaryota</taxon>
        <taxon>Fungi</taxon>
        <taxon>Fungi incertae sedis</taxon>
        <taxon>Mucoromycota</taxon>
        <taxon>Mucoromycotina</taxon>
        <taxon>Umbelopsidomycetes</taxon>
        <taxon>Umbelopsidales</taxon>
        <taxon>Umbelopsidaceae</taxon>
        <taxon>Umbelopsis</taxon>
    </lineage>
</organism>
<keyword evidence="5" id="KW-0443">Lipid metabolism</keyword>
<dbReference type="GO" id="GO:0000253">
    <property type="term" value="F:3-beta-hydroxysteroid 3-dehydrogenase (NADP+) activity"/>
    <property type="evidence" value="ECO:0007669"/>
    <property type="project" value="UniProtKB-EC"/>
</dbReference>
<dbReference type="Proteomes" id="UP000654370">
    <property type="component" value="Unassembled WGS sequence"/>
</dbReference>
<keyword evidence="2" id="KW-0521">NADP</keyword>
<dbReference type="GO" id="GO:0005741">
    <property type="term" value="C:mitochondrial outer membrane"/>
    <property type="evidence" value="ECO:0007669"/>
    <property type="project" value="TreeGrafter"/>
</dbReference>
<dbReference type="SUPFAM" id="SSF51735">
    <property type="entry name" value="NAD(P)-binding Rossmann-fold domains"/>
    <property type="match status" value="1"/>
</dbReference>
<dbReference type="InterPro" id="IPR036291">
    <property type="entry name" value="NAD(P)-bd_dom_sf"/>
</dbReference>
<dbReference type="PANTHER" id="PTHR43647">
    <property type="entry name" value="DEHYDROGENASE"/>
    <property type="match status" value="1"/>
</dbReference>
<evidence type="ECO:0000256" key="8">
    <source>
        <dbReference type="ARBA" id="ARBA00023621"/>
    </source>
</evidence>
<dbReference type="EC" id="1.1.1.270" evidence="8"/>
<evidence type="ECO:0000256" key="4">
    <source>
        <dbReference type="ARBA" id="ARBA00023002"/>
    </source>
</evidence>
<sequence length="339" mass="37943">MPIERKVAVVTGANSGVGYGIAERLLEWDCDNLIVVLACRNEARAMVAWQSLLQEYPKAKLDILIIDLSNCSSVLKACKRLYERYKRIDYLYCNAGLLSASGIKWGEVVYLFLKNPVSFIESSDATQQIVGEVNEDGVGLVFACNVLGHYVMIRELEPLLKASGEGRIIWTSSSTASSHTFDLDDWQGIKALEPYESSKWATNLIAFKMNDRFKAENLPITSIMTSPGVVASNIANLPAWVKRVRRMVHYAFRFGGLTSQNITSYNGAVSNVYCAQQPKEKLDPSKCYASCTDRWGYSFVDEHGIKNYSEDNAQAVIDKCEAIYQDWKKTSENTTNDSE</sequence>
<comment type="caution">
    <text evidence="9">The sequence shown here is derived from an EMBL/GenBank/DDBJ whole genome shotgun (WGS) entry which is preliminary data.</text>
</comment>
<dbReference type="InterPro" id="IPR002347">
    <property type="entry name" value="SDR_fam"/>
</dbReference>
<reference evidence="9" key="1">
    <citation type="submission" date="2020-12" db="EMBL/GenBank/DDBJ databases">
        <title>Metabolic potential, ecology and presence of endohyphal bacteria is reflected in genomic diversity of Mucoromycotina.</title>
        <authorList>
            <person name="Muszewska A."/>
            <person name="Okrasinska A."/>
            <person name="Steczkiewicz K."/>
            <person name="Drgas O."/>
            <person name="Orlowska M."/>
            <person name="Perlinska-Lenart U."/>
            <person name="Aleksandrzak-Piekarczyk T."/>
            <person name="Szatraj K."/>
            <person name="Zielenkiewicz U."/>
            <person name="Pilsyk S."/>
            <person name="Malc E."/>
            <person name="Mieczkowski P."/>
            <person name="Kruszewska J.S."/>
            <person name="Biernat P."/>
            <person name="Pawlowska J."/>
        </authorList>
    </citation>
    <scope>NUCLEOTIDE SEQUENCE</scope>
    <source>
        <strain evidence="9">WA0000067209</strain>
    </source>
</reference>
<comment type="pathway">
    <text evidence="6">Steroid biosynthesis; zymosterol biosynthesis; zymosterol from lanosterol: step 5/6.</text>
</comment>
<dbReference type="PANTHER" id="PTHR43647:SF1">
    <property type="entry name" value="3-KETO-STEROID REDUCTASE ERG27"/>
    <property type="match status" value="1"/>
</dbReference>
<dbReference type="AlphaFoldDB" id="A0A8H7Q306"/>
<evidence type="ECO:0000256" key="5">
    <source>
        <dbReference type="ARBA" id="ARBA00023098"/>
    </source>
</evidence>
<keyword evidence="3" id="KW-0752">Steroid biosynthesis</keyword>
<dbReference type="PRINTS" id="PR00081">
    <property type="entry name" value="GDHRDH"/>
</dbReference>
<proteinExistence type="inferred from homology"/>
<comment type="similarity">
    <text evidence="7">Belongs to the short-chain dehydrogenases/reductases (SDR) family. ERG27 subfamily.</text>
</comment>
<protein>
    <recommendedName>
        <fullName evidence="8">3beta-hydroxysteroid 3-dehydrogenase</fullName>
        <ecNumber evidence="8">1.1.1.270</ecNumber>
    </recommendedName>
</protein>
<accession>A0A8H7Q306</accession>
<evidence type="ECO:0000256" key="1">
    <source>
        <dbReference type="ARBA" id="ARBA00022516"/>
    </source>
</evidence>
<dbReference type="Gene3D" id="3.40.50.720">
    <property type="entry name" value="NAD(P)-binding Rossmann-like Domain"/>
    <property type="match status" value="1"/>
</dbReference>
<dbReference type="InterPro" id="IPR051593">
    <property type="entry name" value="Ergosterol_Biosynth_ERG27"/>
</dbReference>
<dbReference type="Pfam" id="PF00106">
    <property type="entry name" value="adh_short"/>
    <property type="match status" value="1"/>
</dbReference>
<evidence type="ECO:0000256" key="7">
    <source>
        <dbReference type="ARBA" id="ARBA00023593"/>
    </source>
</evidence>
<dbReference type="GO" id="GO:0005811">
    <property type="term" value="C:lipid droplet"/>
    <property type="evidence" value="ECO:0007669"/>
    <property type="project" value="TreeGrafter"/>
</dbReference>
<evidence type="ECO:0000313" key="9">
    <source>
        <dbReference type="EMBL" id="KAG2185012.1"/>
    </source>
</evidence>
<evidence type="ECO:0000256" key="6">
    <source>
        <dbReference type="ARBA" id="ARBA00023589"/>
    </source>
</evidence>
<dbReference type="GO" id="GO:0005789">
    <property type="term" value="C:endoplasmic reticulum membrane"/>
    <property type="evidence" value="ECO:0007669"/>
    <property type="project" value="TreeGrafter"/>
</dbReference>
<dbReference type="OrthoDB" id="9989144at2759"/>
<evidence type="ECO:0000313" key="10">
    <source>
        <dbReference type="Proteomes" id="UP000654370"/>
    </source>
</evidence>
<gene>
    <name evidence="9" type="ORF">INT43_000925</name>
</gene>
<dbReference type="GO" id="GO:0006694">
    <property type="term" value="P:steroid biosynthetic process"/>
    <property type="evidence" value="ECO:0007669"/>
    <property type="project" value="UniProtKB-KW"/>
</dbReference>
<keyword evidence="10" id="KW-1185">Reference proteome</keyword>
<evidence type="ECO:0000256" key="3">
    <source>
        <dbReference type="ARBA" id="ARBA00022955"/>
    </source>
</evidence>
<keyword evidence="1" id="KW-0444">Lipid biosynthesis</keyword>